<proteinExistence type="predicted"/>
<dbReference type="Pfam" id="PF05795">
    <property type="entry name" value="Plasmodium_Vir"/>
    <property type="match status" value="1"/>
</dbReference>
<keyword evidence="4" id="KW-1185">Reference proteome</keyword>
<evidence type="ECO:0000313" key="2">
    <source>
        <dbReference type="EMBL" id="SBT37191.1"/>
    </source>
</evidence>
<reference evidence="3 4" key="1">
    <citation type="submission" date="2016-05" db="EMBL/GenBank/DDBJ databases">
        <authorList>
            <person name="Naeem Raeece"/>
        </authorList>
    </citation>
    <scope>NUCLEOTIDE SEQUENCE [LARGE SCALE GENOMIC DNA]</scope>
</reference>
<dbReference type="AlphaFoldDB" id="A0A1A8YZZ2"/>
<name>A0A1A8YZZ2_PLAOA</name>
<evidence type="ECO:0000313" key="1">
    <source>
        <dbReference type="EMBL" id="SBT36751.1"/>
    </source>
</evidence>
<protein>
    <submittedName>
        <fullName evidence="2">PIR Superfamily Protein</fullName>
    </submittedName>
</protein>
<accession>A0A1A8YZZ2</accession>
<reference evidence="2" key="2">
    <citation type="submission" date="2016-05" db="EMBL/GenBank/DDBJ databases">
        <authorList>
            <person name="Lavstsen T."/>
            <person name="Jespersen J.S."/>
        </authorList>
    </citation>
    <scope>NUCLEOTIDE SEQUENCE [LARGE SCALE GENOMIC DNA]</scope>
</reference>
<dbReference type="Proteomes" id="UP000078550">
    <property type="component" value="Unassembled WGS sequence"/>
</dbReference>
<dbReference type="EMBL" id="FLRD01000100">
    <property type="protein sequence ID" value="SBT36751.1"/>
    <property type="molecule type" value="Genomic_DNA"/>
</dbReference>
<dbReference type="EMBL" id="FLRE01000128">
    <property type="protein sequence ID" value="SBT37191.1"/>
    <property type="molecule type" value="Genomic_DNA"/>
</dbReference>
<evidence type="ECO:0000313" key="4">
    <source>
        <dbReference type="Proteomes" id="UP000078555"/>
    </source>
</evidence>
<gene>
    <name evidence="1" type="ORF">POVWA1_034040</name>
    <name evidence="2" type="ORF">POVWA2_033180</name>
</gene>
<evidence type="ECO:0000313" key="3">
    <source>
        <dbReference type="Proteomes" id="UP000078550"/>
    </source>
</evidence>
<dbReference type="Proteomes" id="UP000078555">
    <property type="component" value="Unassembled WGS sequence"/>
</dbReference>
<dbReference type="InterPro" id="IPR008780">
    <property type="entry name" value="Plasmodium_Vir"/>
</dbReference>
<sequence>MYAKNFKIITDIQDVNSRITRCNHFLYWLYNGIRNMIRKKANKIINILDHSKFIAIWNQIAKETQKHVCQYTFQHEKLDDWREEKDLNDYFQNLDHLKSNIQSDKNKRKNYNKYVTYINELYEKHKEDKDYDYCNFFMGSSIIILSVKTNITQIIPYLN</sequence>
<organism evidence="2 3">
    <name type="scientific">Plasmodium ovale wallikeri</name>
    <dbReference type="NCBI Taxonomy" id="864142"/>
    <lineage>
        <taxon>Eukaryota</taxon>
        <taxon>Sar</taxon>
        <taxon>Alveolata</taxon>
        <taxon>Apicomplexa</taxon>
        <taxon>Aconoidasida</taxon>
        <taxon>Haemosporida</taxon>
        <taxon>Plasmodiidae</taxon>
        <taxon>Plasmodium</taxon>
        <taxon>Plasmodium (Plasmodium)</taxon>
    </lineage>
</organism>